<comment type="caution">
    <text evidence="1">The sequence shown here is derived from an EMBL/GenBank/DDBJ whole genome shotgun (WGS) entry which is preliminary data.</text>
</comment>
<gene>
    <name evidence="1" type="ORF">BDM02DRAFT_3118500</name>
</gene>
<reference evidence="1" key="1">
    <citation type="submission" date="2019-10" db="EMBL/GenBank/DDBJ databases">
        <authorList>
            <consortium name="DOE Joint Genome Institute"/>
            <person name="Kuo A."/>
            <person name="Miyauchi S."/>
            <person name="Kiss E."/>
            <person name="Drula E."/>
            <person name="Kohler A."/>
            <person name="Sanchez-Garcia M."/>
            <person name="Andreopoulos B."/>
            <person name="Barry K.W."/>
            <person name="Bonito G."/>
            <person name="Buee M."/>
            <person name="Carver A."/>
            <person name="Chen C."/>
            <person name="Cichocki N."/>
            <person name="Clum A."/>
            <person name="Culley D."/>
            <person name="Crous P.W."/>
            <person name="Fauchery L."/>
            <person name="Girlanda M."/>
            <person name="Hayes R."/>
            <person name="Keri Z."/>
            <person name="Labutti K."/>
            <person name="Lipzen A."/>
            <person name="Lombard V."/>
            <person name="Magnuson J."/>
            <person name="Maillard F."/>
            <person name="Morin E."/>
            <person name="Murat C."/>
            <person name="Nolan M."/>
            <person name="Ohm R."/>
            <person name="Pangilinan J."/>
            <person name="Pereira M."/>
            <person name="Perotto S."/>
            <person name="Peter M."/>
            <person name="Riley R."/>
            <person name="Sitrit Y."/>
            <person name="Stielow B."/>
            <person name="Szollosi G."/>
            <person name="Zifcakova L."/>
            <person name="Stursova M."/>
            <person name="Spatafora J.W."/>
            <person name="Tedersoo L."/>
            <person name="Vaario L.-M."/>
            <person name="Yamada A."/>
            <person name="Yan M."/>
            <person name="Wang P."/>
            <person name="Xu J."/>
            <person name="Bruns T."/>
            <person name="Baldrian P."/>
            <person name="Vilgalys R."/>
            <person name="Henrissat B."/>
            <person name="Grigoriev I.V."/>
            <person name="Hibbett D."/>
            <person name="Nagy L.G."/>
            <person name="Martin F.M."/>
        </authorList>
    </citation>
    <scope>NUCLEOTIDE SEQUENCE</scope>
    <source>
        <strain evidence="1">P2</strain>
    </source>
</reference>
<keyword evidence="2" id="KW-1185">Reference proteome</keyword>
<evidence type="ECO:0000313" key="1">
    <source>
        <dbReference type="EMBL" id="KAF9646554.1"/>
    </source>
</evidence>
<feature type="non-terminal residue" evidence="1">
    <location>
        <position position="1"/>
    </location>
</feature>
<proteinExistence type="predicted"/>
<evidence type="ECO:0000313" key="2">
    <source>
        <dbReference type="Proteomes" id="UP000886501"/>
    </source>
</evidence>
<dbReference type="Proteomes" id="UP000886501">
    <property type="component" value="Unassembled WGS sequence"/>
</dbReference>
<dbReference type="EMBL" id="MU118055">
    <property type="protein sequence ID" value="KAF9646554.1"/>
    <property type="molecule type" value="Genomic_DNA"/>
</dbReference>
<sequence>VVTLQFKLVPNAIGTAFELSAFFVIIWCMYRNKSALKFSALIRTIVAEATVYFLVMVAVQTYVQLSISLMRGIDEQLSFLAYGLFNPILTLRFAVSLKRSADPEGGQEWQLKHFTSINFADVPLPDTQVSDVCDDIEMDPVNSLDSQSRTHEP</sequence>
<organism evidence="1 2">
    <name type="scientific">Thelephora ganbajun</name>
    <name type="common">Ganba fungus</name>
    <dbReference type="NCBI Taxonomy" id="370292"/>
    <lineage>
        <taxon>Eukaryota</taxon>
        <taxon>Fungi</taxon>
        <taxon>Dikarya</taxon>
        <taxon>Basidiomycota</taxon>
        <taxon>Agaricomycotina</taxon>
        <taxon>Agaricomycetes</taxon>
        <taxon>Thelephorales</taxon>
        <taxon>Thelephoraceae</taxon>
        <taxon>Thelephora</taxon>
    </lineage>
</organism>
<reference evidence="1" key="2">
    <citation type="journal article" date="2020" name="Nat. Commun.">
        <title>Large-scale genome sequencing of mycorrhizal fungi provides insights into the early evolution of symbiotic traits.</title>
        <authorList>
            <person name="Miyauchi S."/>
            <person name="Kiss E."/>
            <person name="Kuo A."/>
            <person name="Drula E."/>
            <person name="Kohler A."/>
            <person name="Sanchez-Garcia M."/>
            <person name="Morin E."/>
            <person name="Andreopoulos B."/>
            <person name="Barry K.W."/>
            <person name="Bonito G."/>
            <person name="Buee M."/>
            <person name="Carver A."/>
            <person name="Chen C."/>
            <person name="Cichocki N."/>
            <person name="Clum A."/>
            <person name="Culley D."/>
            <person name="Crous P.W."/>
            <person name="Fauchery L."/>
            <person name="Girlanda M."/>
            <person name="Hayes R.D."/>
            <person name="Keri Z."/>
            <person name="LaButti K."/>
            <person name="Lipzen A."/>
            <person name="Lombard V."/>
            <person name="Magnuson J."/>
            <person name="Maillard F."/>
            <person name="Murat C."/>
            <person name="Nolan M."/>
            <person name="Ohm R.A."/>
            <person name="Pangilinan J."/>
            <person name="Pereira M.F."/>
            <person name="Perotto S."/>
            <person name="Peter M."/>
            <person name="Pfister S."/>
            <person name="Riley R."/>
            <person name="Sitrit Y."/>
            <person name="Stielow J.B."/>
            <person name="Szollosi G."/>
            <person name="Zifcakova L."/>
            <person name="Stursova M."/>
            <person name="Spatafora J.W."/>
            <person name="Tedersoo L."/>
            <person name="Vaario L.M."/>
            <person name="Yamada A."/>
            <person name="Yan M."/>
            <person name="Wang P."/>
            <person name="Xu J."/>
            <person name="Bruns T."/>
            <person name="Baldrian P."/>
            <person name="Vilgalys R."/>
            <person name="Dunand C."/>
            <person name="Henrissat B."/>
            <person name="Grigoriev I.V."/>
            <person name="Hibbett D."/>
            <person name="Nagy L.G."/>
            <person name="Martin F.M."/>
        </authorList>
    </citation>
    <scope>NUCLEOTIDE SEQUENCE</scope>
    <source>
        <strain evidence="1">P2</strain>
    </source>
</reference>
<accession>A0ACB6Z9Y9</accession>
<protein>
    <submittedName>
        <fullName evidence="1">Uncharacterized protein</fullName>
    </submittedName>
</protein>
<name>A0ACB6Z9Y9_THEGA</name>